<accession>A0A0A9TB32</accession>
<organism evidence="2">
    <name type="scientific">Arundo donax</name>
    <name type="common">Giant reed</name>
    <name type="synonym">Donax arundinaceus</name>
    <dbReference type="NCBI Taxonomy" id="35708"/>
    <lineage>
        <taxon>Eukaryota</taxon>
        <taxon>Viridiplantae</taxon>
        <taxon>Streptophyta</taxon>
        <taxon>Embryophyta</taxon>
        <taxon>Tracheophyta</taxon>
        <taxon>Spermatophyta</taxon>
        <taxon>Magnoliopsida</taxon>
        <taxon>Liliopsida</taxon>
        <taxon>Poales</taxon>
        <taxon>Poaceae</taxon>
        <taxon>PACMAD clade</taxon>
        <taxon>Arundinoideae</taxon>
        <taxon>Arundineae</taxon>
        <taxon>Arundo</taxon>
    </lineage>
</organism>
<evidence type="ECO:0000313" key="2">
    <source>
        <dbReference type="EMBL" id="JAD35478.1"/>
    </source>
</evidence>
<proteinExistence type="predicted"/>
<dbReference type="AlphaFoldDB" id="A0A0A9TB32"/>
<reference evidence="2" key="2">
    <citation type="journal article" date="2015" name="Data Brief">
        <title>Shoot transcriptome of the giant reed, Arundo donax.</title>
        <authorList>
            <person name="Barrero R.A."/>
            <person name="Guerrero F.D."/>
            <person name="Moolhuijzen P."/>
            <person name="Goolsby J.A."/>
            <person name="Tidwell J."/>
            <person name="Bellgard S.E."/>
            <person name="Bellgard M.I."/>
        </authorList>
    </citation>
    <scope>NUCLEOTIDE SEQUENCE</scope>
    <source>
        <tissue evidence="2">Shoot tissue taken approximately 20 cm above the soil surface</tissue>
    </source>
</reference>
<sequence length="54" mass="6128">MGQRGKNKIQNTSETTRDDVQFTSNSTVGRNPSTHRPRYQESYSSTPPLKPKSM</sequence>
<protein>
    <submittedName>
        <fullName evidence="2">Uncharacterized protein</fullName>
    </submittedName>
</protein>
<evidence type="ECO:0000256" key="1">
    <source>
        <dbReference type="SAM" id="MobiDB-lite"/>
    </source>
</evidence>
<feature type="region of interest" description="Disordered" evidence="1">
    <location>
        <begin position="1"/>
        <end position="54"/>
    </location>
</feature>
<dbReference type="EMBL" id="GBRH01262417">
    <property type="protein sequence ID" value="JAD35478.1"/>
    <property type="molecule type" value="Transcribed_RNA"/>
</dbReference>
<feature type="compositionally biased region" description="Polar residues" evidence="1">
    <location>
        <begin position="21"/>
        <end position="34"/>
    </location>
</feature>
<name>A0A0A9TB32_ARUDO</name>
<reference evidence="2" key="1">
    <citation type="submission" date="2014-09" db="EMBL/GenBank/DDBJ databases">
        <authorList>
            <person name="Magalhaes I.L.F."/>
            <person name="Oliveira U."/>
            <person name="Santos F.R."/>
            <person name="Vidigal T.H.D.A."/>
            <person name="Brescovit A.D."/>
            <person name="Santos A.J."/>
        </authorList>
    </citation>
    <scope>NUCLEOTIDE SEQUENCE</scope>
    <source>
        <tissue evidence="2">Shoot tissue taken approximately 20 cm above the soil surface</tissue>
    </source>
</reference>